<accession>A0A1S6INH0</accession>
<keyword evidence="7" id="KW-0472">Membrane</keyword>
<keyword evidence="5 7" id="KW-0378">Hydrolase</keyword>
<dbReference type="RefSeq" id="WP_062470482.1">
    <property type="nucleotide sequence ID" value="NZ_BBYN01000020.1"/>
</dbReference>
<feature type="active site" evidence="6">
    <location>
        <position position="77"/>
    </location>
</feature>
<dbReference type="InterPro" id="IPR000223">
    <property type="entry name" value="Pept_S26A_signal_pept_1"/>
</dbReference>
<evidence type="ECO:0000256" key="5">
    <source>
        <dbReference type="ARBA" id="ARBA00022801"/>
    </source>
</evidence>
<dbReference type="STRING" id="708126.BW727_100701"/>
<dbReference type="EC" id="3.4.21.89" evidence="4 7"/>
<keyword evidence="7" id="KW-0812">Transmembrane</keyword>
<dbReference type="Proteomes" id="UP000188993">
    <property type="component" value="Chromosome"/>
</dbReference>
<comment type="similarity">
    <text evidence="3 7">Belongs to the peptidase S26 family.</text>
</comment>
<dbReference type="SUPFAM" id="SSF51306">
    <property type="entry name" value="LexA/Signal peptidase"/>
    <property type="match status" value="1"/>
</dbReference>
<evidence type="ECO:0000256" key="4">
    <source>
        <dbReference type="ARBA" id="ARBA00013208"/>
    </source>
</evidence>
<dbReference type="GO" id="GO:0004252">
    <property type="term" value="F:serine-type endopeptidase activity"/>
    <property type="evidence" value="ECO:0007669"/>
    <property type="project" value="InterPro"/>
</dbReference>
<evidence type="ECO:0000259" key="8">
    <source>
        <dbReference type="Pfam" id="PF10502"/>
    </source>
</evidence>
<dbReference type="GO" id="GO:0009003">
    <property type="term" value="F:signal peptidase activity"/>
    <property type="evidence" value="ECO:0007669"/>
    <property type="project" value="UniProtKB-EC"/>
</dbReference>
<evidence type="ECO:0000313" key="10">
    <source>
        <dbReference type="Proteomes" id="UP000188993"/>
    </source>
</evidence>
<dbReference type="CDD" id="cd06530">
    <property type="entry name" value="S26_SPase_I"/>
    <property type="match status" value="1"/>
</dbReference>
<evidence type="ECO:0000256" key="2">
    <source>
        <dbReference type="ARBA" id="ARBA00004401"/>
    </source>
</evidence>
<feature type="transmembrane region" description="Helical" evidence="7">
    <location>
        <begin position="12"/>
        <end position="34"/>
    </location>
</feature>
<dbReference type="PANTHER" id="PTHR43390:SF1">
    <property type="entry name" value="CHLOROPLAST PROCESSING PEPTIDASE"/>
    <property type="match status" value="1"/>
</dbReference>
<organism evidence="9 10">
    <name type="scientific">Jeotgalibaca dankookensis</name>
    <dbReference type="NCBI Taxonomy" id="708126"/>
    <lineage>
        <taxon>Bacteria</taxon>
        <taxon>Bacillati</taxon>
        <taxon>Bacillota</taxon>
        <taxon>Bacilli</taxon>
        <taxon>Lactobacillales</taxon>
        <taxon>Carnobacteriaceae</taxon>
        <taxon>Jeotgalibaca</taxon>
    </lineage>
</organism>
<evidence type="ECO:0000256" key="1">
    <source>
        <dbReference type="ARBA" id="ARBA00000677"/>
    </source>
</evidence>
<dbReference type="PANTHER" id="PTHR43390">
    <property type="entry name" value="SIGNAL PEPTIDASE I"/>
    <property type="match status" value="1"/>
</dbReference>
<dbReference type="InterPro" id="IPR019533">
    <property type="entry name" value="Peptidase_S26"/>
</dbReference>
<dbReference type="PROSITE" id="PS00760">
    <property type="entry name" value="SPASE_I_2"/>
    <property type="match status" value="1"/>
</dbReference>
<dbReference type="NCBIfam" id="TIGR02227">
    <property type="entry name" value="sigpep_I_bact"/>
    <property type="match status" value="1"/>
</dbReference>
<gene>
    <name evidence="9" type="primary">sipV</name>
    <name evidence="9" type="ORF">BW727_100701</name>
</gene>
<dbReference type="KEGG" id="jda:BW727_100701"/>
<evidence type="ECO:0000256" key="7">
    <source>
        <dbReference type="RuleBase" id="RU362042"/>
    </source>
</evidence>
<comment type="subcellular location">
    <subcellularLocation>
        <location evidence="2">Cell membrane</location>
        <topology evidence="2">Single-pass type II membrane protein</topology>
    </subcellularLocation>
    <subcellularLocation>
        <location evidence="7">Membrane</location>
        <topology evidence="7">Single-pass type II membrane protein</topology>
    </subcellularLocation>
</comment>
<feature type="domain" description="Peptidase S26" evidence="8">
    <location>
        <begin position="10"/>
        <end position="168"/>
    </location>
</feature>
<dbReference type="PRINTS" id="PR00727">
    <property type="entry name" value="LEADERPTASE"/>
</dbReference>
<dbReference type="InterPro" id="IPR019758">
    <property type="entry name" value="Pept_S26A_signal_pept_1_CS"/>
</dbReference>
<name>A0A1S6INH0_9LACT</name>
<dbReference type="GO" id="GO:0005886">
    <property type="term" value="C:plasma membrane"/>
    <property type="evidence" value="ECO:0007669"/>
    <property type="project" value="UniProtKB-SubCell"/>
</dbReference>
<dbReference type="AlphaFoldDB" id="A0A1S6INH0"/>
<dbReference type="Pfam" id="PF10502">
    <property type="entry name" value="Peptidase_S26"/>
    <property type="match status" value="1"/>
</dbReference>
<evidence type="ECO:0000313" key="9">
    <source>
        <dbReference type="EMBL" id="AQS53094.1"/>
    </source>
</evidence>
<dbReference type="OrthoDB" id="9802919at2"/>
<protein>
    <recommendedName>
        <fullName evidence="4 7">Signal peptidase I</fullName>
        <ecNumber evidence="4 7">3.4.21.89</ecNumber>
    </recommendedName>
</protein>
<evidence type="ECO:0000256" key="3">
    <source>
        <dbReference type="ARBA" id="ARBA00009370"/>
    </source>
</evidence>
<dbReference type="InterPro" id="IPR036286">
    <property type="entry name" value="LexA/Signal_pep-like_sf"/>
</dbReference>
<keyword evidence="10" id="KW-1185">Reference proteome</keyword>
<reference evidence="9 10" key="1">
    <citation type="journal article" date="2014" name="Int. J. Syst. Evol. Microbiol.">
        <title>Jeotgalibaca dankookensis gen. nov., sp. nov., a member of the family Carnobacteriaceae, isolated from seujeot (Korean traditional food).</title>
        <authorList>
            <person name="Lee D.G."/>
            <person name="Trujillo M.E."/>
            <person name="Kang H."/>
            <person name="Ahn T.Y."/>
        </authorList>
    </citation>
    <scope>NUCLEOTIDE SEQUENCE [LARGE SCALE GENOMIC DNA]</scope>
    <source>
        <strain evidence="9 10">EX-07</strain>
    </source>
</reference>
<sequence length="178" mass="20615">MKKSLSDCIWDWFKAFLVAFLIALSIRYFVLIPLKVVGDSMSPTLEPDTYILYSKNKKVDRFDIVLFHDANNQVFIKRVIGLPGETIVYQDDQLFINDKKVSEPFLHNDLDEEQVFTTDFPLSEDLDNKKIPVDSYFVLGDNRPRSKDSRMLGFIPIEAIEGKARLVIYPLDQFSILD</sequence>
<keyword evidence="7" id="KW-0645">Protease</keyword>
<keyword evidence="7" id="KW-1133">Transmembrane helix</keyword>
<evidence type="ECO:0000256" key="6">
    <source>
        <dbReference type="PIRSR" id="PIRSR600223-1"/>
    </source>
</evidence>
<dbReference type="GO" id="GO:0006465">
    <property type="term" value="P:signal peptide processing"/>
    <property type="evidence" value="ECO:0007669"/>
    <property type="project" value="InterPro"/>
</dbReference>
<dbReference type="EMBL" id="CP019728">
    <property type="protein sequence ID" value="AQS53094.1"/>
    <property type="molecule type" value="Genomic_DNA"/>
</dbReference>
<dbReference type="PROSITE" id="PS00761">
    <property type="entry name" value="SPASE_I_3"/>
    <property type="match status" value="1"/>
</dbReference>
<comment type="catalytic activity">
    <reaction evidence="1 7">
        <text>Cleavage of hydrophobic, N-terminal signal or leader sequences from secreted and periplasmic proteins.</text>
        <dbReference type="EC" id="3.4.21.89"/>
    </reaction>
</comment>
<feature type="active site" evidence="6">
    <location>
        <position position="40"/>
    </location>
</feature>
<proteinExistence type="inferred from homology"/>
<dbReference type="Gene3D" id="2.10.109.10">
    <property type="entry name" value="Umud Fragment, subunit A"/>
    <property type="match status" value="1"/>
</dbReference>
<dbReference type="InterPro" id="IPR019757">
    <property type="entry name" value="Pept_S26A_signal_pept_1_Lys-AS"/>
</dbReference>